<evidence type="ECO:0000313" key="2">
    <source>
        <dbReference type="EMBL" id="KAB5587491.1"/>
    </source>
</evidence>
<feature type="compositionally biased region" description="Basic and acidic residues" evidence="1">
    <location>
        <begin position="177"/>
        <end position="188"/>
    </location>
</feature>
<evidence type="ECO:0000256" key="1">
    <source>
        <dbReference type="SAM" id="MobiDB-lite"/>
    </source>
</evidence>
<dbReference type="EMBL" id="SSOP01001046">
    <property type="protein sequence ID" value="KAB5587491.1"/>
    <property type="molecule type" value="Genomic_DNA"/>
</dbReference>
<evidence type="ECO:0000313" key="3">
    <source>
        <dbReference type="Proteomes" id="UP000383932"/>
    </source>
</evidence>
<protein>
    <submittedName>
        <fullName evidence="2">Uncharacterized protein</fullName>
    </submittedName>
</protein>
<comment type="caution">
    <text evidence="2">The sequence shown here is derived from an EMBL/GenBank/DDBJ whole genome shotgun (WGS) entry which is preliminary data.</text>
</comment>
<accession>A0A5N5Q7S4</accession>
<sequence length="209" mass="23104">MDVGFQAVRGENPTPAPSKPNKPAKPAKSSSPTQSGKPAQSKKHTPPAEPAKSQSEKPSDQAKPKSRKPIKLIVGPKPKGSAGRGGQSGKGYNLKKTLGMKQATYAMVWSTIERYCGRRLNVTKCMREQSGERLREVYVMTLAKYPEFKPFHVYNYWPIKDFIQSILKYLAAKNKKLDEAGEADRTIDKAGVSGNESHDEGEIIEDDKE</sequence>
<organism evidence="2 3">
    <name type="scientific">Ceratobasidium theobromae</name>
    <dbReference type="NCBI Taxonomy" id="1582974"/>
    <lineage>
        <taxon>Eukaryota</taxon>
        <taxon>Fungi</taxon>
        <taxon>Dikarya</taxon>
        <taxon>Basidiomycota</taxon>
        <taxon>Agaricomycotina</taxon>
        <taxon>Agaricomycetes</taxon>
        <taxon>Cantharellales</taxon>
        <taxon>Ceratobasidiaceae</taxon>
        <taxon>Ceratobasidium</taxon>
    </lineage>
</organism>
<dbReference type="Proteomes" id="UP000383932">
    <property type="component" value="Unassembled WGS sequence"/>
</dbReference>
<proteinExistence type="predicted"/>
<feature type="compositionally biased region" description="Basic and acidic residues" evidence="1">
    <location>
        <begin position="54"/>
        <end position="63"/>
    </location>
</feature>
<feature type="region of interest" description="Disordered" evidence="1">
    <location>
        <begin position="1"/>
        <end position="93"/>
    </location>
</feature>
<dbReference type="AlphaFoldDB" id="A0A5N5Q7S4"/>
<keyword evidence="3" id="KW-1185">Reference proteome</keyword>
<feature type="region of interest" description="Disordered" evidence="1">
    <location>
        <begin position="177"/>
        <end position="209"/>
    </location>
</feature>
<reference evidence="2 3" key="1">
    <citation type="journal article" date="2019" name="Fungal Biol. Biotechnol.">
        <title>Draft genome sequence of fastidious pathogen Ceratobasidium theobromae, which causes vascular-streak dieback in Theobroma cacao.</title>
        <authorList>
            <person name="Ali S.S."/>
            <person name="Asman A."/>
            <person name="Shao J."/>
            <person name="Firmansyah A.P."/>
            <person name="Susilo A.W."/>
            <person name="Rosmana A."/>
            <person name="McMahon P."/>
            <person name="Junaid M."/>
            <person name="Guest D."/>
            <person name="Kheng T.Y."/>
            <person name="Meinhardt L.W."/>
            <person name="Bailey B.A."/>
        </authorList>
    </citation>
    <scope>NUCLEOTIDE SEQUENCE [LARGE SCALE GENOMIC DNA]</scope>
    <source>
        <strain evidence="2 3">CT2</strain>
    </source>
</reference>
<feature type="compositionally biased region" description="Low complexity" evidence="1">
    <location>
        <begin position="21"/>
        <end position="33"/>
    </location>
</feature>
<gene>
    <name evidence="2" type="ORF">CTheo_9070</name>
</gene>
<name>A0A5N5Q7S4_9AGAM</name>